<reference evidence="2 3" key="1">
    <citation type="journal article" date="2016" name="Environ. Microbiol.">
        <title>Genomic resolution of a cold subsurface aquifer community provides metabolic insights for novel microbes adapted to high CO concentrations.</title>
        <authorList>
            <person name="Probst A.J."/>
            <person name="Castelle C.J."/>
            <person name="Singh A."/>
            <person name="Brown C.T."/>
            <person name="Anantharaman K."/>
            <person name="Sharon I."/>
            <person name="Hug L.A."/>
            <person name="Burstein D."/>
            <person name="Emerson J.B."/>
            <person name="Thomas B.C."/>
            <person name="Banfield J.F."/>
        </authorList>
    </citation>
    <scope>NUCLEOTIDE SEQUENCE [LARGE SCALE GENOMIC DNA]</scope>
    <source>
        <strain evidence="2">CG2_30_54_11</strain>
    </source>
</reference>
<dbReference type="SUPFAM" id="SSF55856">
    <property type="entry name" value="Cytochrome b5-like heme/steroid binding domain"/>
    <property type="match status" value="1"/>
</dbReference>
<dbReference type="Proteomes" id="UP000183245">
    <property type="component" value="Unassembled WGS sequence"/>
</dbReference>
<gene>
    <name evidence="2" type="ORF">AUK40_05535</name>
</gene>
<dbReference type="EMBL" id="MNZT01000098">
    <property type="protein sequence ID" value="OIP95944.1"/>
    <property type="molecule type" value="Genomic_DNA"/>
</dbReference>
<keyword evidence="1" id="KW-0732">Signal</keyword>
<accession>A0A1J5IXG1</accession>
<dbReference type="STRING" id="1817892.AUK40_05535"/>
<organism evidence="2 3">
    <name type="scientific">Candidatus Wirthbacteria bacterium CG2_30_54_11</name>
    <dbReference type="NCBI Taxonomy" id="1817892"/>
    <lineage>
        <taxon>Bacteria</taxon>
        <taxon>Candidatus Wirthbacteria</taxon>
    </lineage>
</organism>
<protein>
    <recommendedName>
        <fullName evidence="4">Cytochrome b5 heme-binding domain-containing protein</fullName>
    </recommendedName>
</protein>
<dbReference type="InterPro" id="IPR036400">
    <property type="entry name" value="Cyt_B5-like_heme/steroid_sf"/>
</dbReference>
<feature type="chain" id="PRO_5009634570" description="Cytochrome b5 heme-binding domain-containing protein" evidence="1">
    <location>
        <begin position="27"/>
        <end position="97"/>
    </location>
</feature>
<evidence type="ECO:0008006" key="4">
    <source>
        <dbReference type="Google" id="ProtNLM"/>
    </source>
</evidence>
<feature type="signal peptide" evidence="1">
    <location>
        <begin position="1"/>
        <end position="26"/>
    </location>
</feature>
<name>A0A1J5IXG1_9BACT</name>
<comment type="caution">
    <text evidence="2">The sequence shown here is derived from an EMBL/GenBank/DDBJ whole genome shotgun (WGS) entry which is preliminary data.</text>
</comment>
<dbReference type="Gene3D" id="3.10.120.10">
    <property type="entry name" value="Cytochrome b5-like heme/steroid binding domain"/>
    <property type="match status" value="1"/>
</dbReference>
<dbReference type="AlphaFoldDB" id="A0A1J5IXG1"/>
<sequence length="97" mass="10217">MNKILKALAILSLVSFFILFMGLAVATRGGSSTNGSQGSTSAGSTCIVTVNGYSYDVTKLQNTHSGGNVFVCGTDNTSIFVSQHGTDYKLITKYKLP</sequence>
<evidence type="ECO:0000313" key="3">
    <source>
        <dbReference type="Proteomes" id="UP000183245"/>
    </source>
</evidence>
<evidence type="ECO:0000313" key="2">
    <source>
        <dbReference type="EMBL" id="OIP95944.1"/>
    </source>
</evidence>
<evidence type="ECO:0000256" key="1">
    <source>
        <dbReference type="SAM" id="SignalP"/>
    </source>
</evidence>
<proteinExistence type="predicted"/>